<dbReference type="CDD" id="cd19817">
    <property type="entry name" value="Bbox1_ANCHR-like"/>
    <property type="match status" value="1"/>
</dbReference>
<feature type="region of interest" description="Disordered" evidence="1">
    <location>
        <begin position="167"/>
        <end position="201"/>
    </location>
</feature>
<dbReference type="PANTHER" id="PTHR46603:SF1">
    <property type="entry name" value="ABSCISSION_NOCUT CHECKPOINT REGULATOR"/>
    <property type="match status" value="1"/>
</dbReference>
<evidence type="ECO:0000313" key="2">
    <source>
        <dbReference type="EMBL" id="TXT15907.1"/>
    </source>
</evidence>
<comment type="caution">
    <text evidence="2">The sequence shown here is derived from an EMBL/GenBank/DDBJ whole genome shotgun (WGS) entry which is preliminary data.</text>
</comment>
<dbReference type="SUPFAM" id="SSF57845">
    <property type="entry name" value="B-box zinc-binding domain"/>
    <property type="match status" value="1"/>
</dbReference>
<reference evidence="2 3" key="1">
    <citation type="journal article" date="2019" name="PLoS Genet.">
        <title>Convergent evolution of linked mating-type loci in basidiomycete fungi.</title>
        <authorList>
            <person name="Sun S."/>
            <person name="Coelho M.A."/>
            <person name="Heitman J."/>
            <person name="Nowrousian M."/>
        </authorList>
    </citation>
    <scope>NUCLEOTIDE SEQUENCE [LARGE SCALE GENOMIC DNA]</scope>
    <source>
        <strain evidence="2 3">CBS 4282</strain>
    </source>
</reference>
<evidence type="ECO:0000313" key="3">
    <source>
        <dbReference type="Proteomes" id="UP000473826"/>
    </source>
</evidence>
<dbReference type="OrthoDB" id="5407799at2759"/>
<dbReference type="EMBL" id="QKWK01000001">
    <property type="protein sequence ID" value="TXT15907.1"/>
    <property type="molecule type" value="Genomic_DNA"/>
</dbReference>
<gene>
    <name evidence="2" type="ORF">VHUM_00410</name>
</gene>
<organism evidence="2 3">
    <name type="scientific">Vanrija humicola</name>
    <name type="common">Yeast</name>
    <name type="synonym">Cryptococcus humicola</name>
    <dbReference type="NCBI Taxonomy" id="5417"/>
    <lineage>
        <taxon>Eukaryota</taxon>
        <taxon>Fungi</taxon>
        <taxon>Dikarya</taxon>
        <taxon>Basidiomycota</taxon>
        <taxon>Agaricomycotina</taxon>
        <taxon>Tremellomycetes</taxon>
        <taxon>Trichosporonales</taxon>
        <taxon>Trichosporonaceae</taxon>
        <taxon>Vanrija</taxon>
    </lineage>
</organism>
<name>A0A7D9A1L0_VANHU</name>
<proteinExistence type="predicted"/>
<dbReference type="InterPro" id="IPR044553">
    <property type="entry name" value="Bbox1_ANCHR"/>
</dbReference>
<feature type="region of interest" description="Disordered" evidence="1">
    <location>
        <begin position="248"/>
        <end position="287"/>
    </location>
</feature>
<dbReference type="Pfam" id="PF22586">
    <property type="entry name" value="ANCHR-like_BBOX"/>
    <property type="match status" value="1"/>
</dbReference>
<dbReference type="AlphaFoldDB" id="A0A7D9A1L0"/>
<dbReference type="PANTHER" id="PTHR46603">
    <property type="entry name" value="ABSCISSION/NOCUT CHECKPOINT REGULATOR"/>
    <property type="match status" value="1"/>
</dbReference>
<feature type="compositionally biased region" description="Low complexity" evidence="1">
    <location>
        <begin position="182"/>
        <end position="201"/>
    </location>
</feature>
<keyword evidence="3" id="KW-1185">Reference proteome</keyword>
<evidence type="ECO:0000256" key="1">
    <source>
        <dbReference type="SAM" id="MobiDB-lite"/>
    </source>
</evidence>
<sequence length="346" mass="35833">MPNGSDDELWARLAALRGPSSTLPLDPTISASNTPEAIAAAAQAAKDEDDELERIANSLPDTHGDDDDDVDALLASLGAAAVPTTVGSGDDITSTTTLPDNRSTSALEREAAAALRAAHASGYLDAPDHDAPVLRNAAANNSLDHGPADVEDFETEDEILARALAEAAIEDDDEVEVGAGGSSSPPSARPSRTAGVSAGLEGDDASSAAALASLSGLQTLPTLPDLVDDDEEPLDAESKARMDALLGLRGPSLFPAPPTRDPKAKDSALGPPPRAPGQGWNIPGYDDGRDEDLDSWCSICNKDAQLRCHGCDGDLYCRECWSEGHGAGPGKEQGHKAERFTWSGKK</sequence>
<accession>A0A7D9A1L0</accession>
<protein>
    <submittedName>
        <fullName evidence="2">Uncharacterized protein</fullName>
    </submittedName>
</protein>
<feature type="region of interest" description="Disordered" evidence="1">
    <location>
        <begin position="324"/>
        <end position="346"/>
    </location>
</feature>
<dbReference type="Proteomes" id="UP000473826">
    <property type="component" value="Unassembled WGS sequence"/>
</dbReference>